<sequence length="206" mass="22907">MYFPSQHAYFVDQFTSSQKKTKDSKASLVSRVQDSLKEYPYAYAQGNRFTLTVARIFFGKNKVLVKALGSTPSDSAIEDSYRLGKDPKVFQSYCKQAVHVDYARAGAIATESVTIPVGTVSRNEEFLSHTFESQLRNAGMPVLLKGGFLILDAPYTICQQGDVLTSDQAKLLKVFFYQLSEFRINPIAVLHDGAVSELSPDHSMDV</sequence>
<evidence type="ECO:0000256" key="1">
    <source>
        <dbReference type="ARBA" id="ARBA00008889"/>
    </source>
</evidence>
<dbReference type="GO" id="GO:0030687">
    <property type="term" value="C:preribosome, large subunit precursor"/>
    <property type="evidence" value="ECO:0007669"/>
    <property type="project" value="TreeGrafter"/>
</dbReference>
<reference evidence="3 4" key="1">
    <citation type="submission" date="2014-04" db="EMBL/GenBank/DDBJ databases">
        <title>A new species of microsporidia sheds light on the evolution of extreme parasitism.</title>
        <authorList>
            <person name="Haag K.L."/>
            <person name="James T.Y."/>
            <person name="Larsson R."/>
            <person name="Schaer T.M."/>
            <person name="Refardt D."/>
            <person name="Pombert J.-F."/>
            <person name="Ebert D."/>
        </authorList>
    </citation>
    <scope>NUCLEOTIDE SEQUENCE [LARGE SCALE GENOMIC DNA]</scope>
    <source>
        <strain evidence="3 4">UGP3</strain>
        <tissue evidence="3">Spores</tissue>
    </source>
</reference>
<dbReference type="AlphaFoldDB" id="A0A098VT04"/>
<dbReference type="GO" id="GO:0042273">
    <property type="term" value="P:ribosomal large subunit biogenesis"/>
    <property type="evidence" value="ECO:0007669"/>
    <property type="project" value="TreeGrafter"/>
</dbReference>
<dbReference type="InterPro" id="IPR051742">
    <property type="entry name" value="Ribosome_Assembly_uL10"/>
</dbReference>
<dbReference type="InterPro" id="IPR043141">
    <property type="entry name" value="Ribosomal_uL10-like_sf"/>
</dbReference>
<dbReference type="FunFam" id="3.90.105.20:FF:000003">
    <property type="entry name" value="Ribosome assembly factor mrt4"/>
    <property type="match status" value="1"/>
</dbReference>
<dbReference type="Pfam" id="PF17777">
    <property type="entry name" value="RL10P_insert"/>
    <property type="match status" value="1"/>
</dbReference>
<evidence type="ECO:0000313" key="3">
    <source>
        <dbReference type="EMBL" id="KGG51899.1"/>
    </source>
</evidence>
<accession>A0A098VT04</accession>
<dbReference type="HOGENOM" id="CLU_071690_0_0_1"/>
<evidence type="ECO:0000259" key="2">
    <source>
        <dbReference type="Pfam" id="PF17777"/>
    </source>
</evidence>
<dbReference type="VEuPathDB" id="MicrosporidiaDB:DI09_24p200"/>
<dbReference type="GeneID" id="25259213"/>
<organism evidence="3 4">
    <name type="scientific">Mitosporidium daphniae</name>
    <dbReference type="NCBI Taxonomy" id="1485682"/>
    <lineage>
        <taxon>Eukaryota</taxon>
        <taxon>Fungi</taxon>
        <taxon>Fungi incertae sedis</taxon>
        <taxon>Microsporidia</taxon>
        <taxon>Mitosporidium</taxon>
    </lineage>
</organism>
<dbReference type="InterPro" id="IPR040637">
    <property type="entry name" value="Ribosomal_uL10-like_insert"/>
</dbReference>
<evidence type="ECO:0000313" key="4">
    <source>
        <dbReference type="Proteomes" id="UP000029725"/>
    </source>
</evidence>
<dbReference type="Gene3D" id="3.30.70.1730">
    <property type="match status" value="1"/>
</dbReference>
<keyword evidence="4" id="KW-1185">Reference proteome</keyword>
<dbReference type="EMBL" id="JMKJ01000166">
    <property type="protein sequence ID" value="KGG51899.1"/>
    <property type="molecule type" value="Genomic_DNA"/>
</dbReference>
<dbReference type="Proteomes" id="UP000029725">
    <property type="component" value="Unassembled WGS sequence"/>
</dbReference>
<gene>
    <name evidence="3" type="ORF">DI09_24p200</name>
</gene>
<comment type="similarity">
    <text evidence="1">Belongs to the universal ribosomal protein uL10 family.</text>
</comment>
<dbReference type="OrthoDB" id="10262308at2759"/>
<dbReference type="GO" id="GO:0005730">
    <property type="term" value="C:nucleolus"/>
    <property type="evidence" value="ECO:0007669"/>
    <property type="project" value="TreeGrafter"/>
</dbReference>
<proteinExistence type="inferred from homology"/>
<dbReference type="InterPro" id="IPR043164">
    <property type="entry name" value="Ribosomal_uL10-like_insert_sf"/>
</dbReference>
<dbReference type="RefSeq" id="XP_013238326.1">
    <property type="nucleotide sequence ID" value="XM_013382872.1"/>
</dbReference>
<dbReference type="PANTHER" id="PTHR45841:SF1">
    <property type="entry name" value="MRNA TURNOVER PROTEIN 4 HOMOLOG"/>
    <property type="match status" value="1"/>
</dbReference>
<dbReference type="GO" id="GO:0003723">
    <property type="term" value="F:RNA binding"/>
    <property type="evidence" value="ECO:0007669"/>
    <property type="project" value="TreeGrafter"/>
</dbReference>
<feature type="domain" description="Large ribosomal subunit protein uL10-like insertion" evidence="2">
    <location>
        <begin position="103"/>
        <end position="175"/>
    </location>
</feature>
<comment type="caution">
    <text evidence="3">The sequence shown here is derived from an EMBL/GenBank/DDBJ whole genome shotgun (WGS) entry which is preliminary data.</text>
</comment>
<name>A0A098VT04_9MICR</name>
<dbReference type="GO" id="GO:0000956">
    <property type="term" value="P:nuclear-transcribed mRNA catabolic process"/>
    <property type="evidence" value="ECO:0007669"/>
    <property type="project" value="TreeGrafter"/>
</dbReference>
<dbReference type="Gene3D" id="3.90.105.20">
    <property type="match status" value="1"/>
</dbReference>
<protein>
    <recommendedName>
        <fullName evidence="2">Large ribosomal subunit protein uL10-like insertion domain-containing protein</fullName>
    </recommendedName>
</protein>
<dbReference type="GO" id="GO:0006364">
    <property type="term" value="P:rRNA processing"/>
    <property type="evidence" value="ECO:0007669"/>
    <property type="project" value="TreeGrafter"/>
</dbReference>
<dbReference type="PANTHER" id="PTHR45841">
    <property type="entry name" value="MRNA TURNOVER PROTEIN 4 MRTO4"/>
    <property type="match status" value="1"/>
</dbReference>